<dbReference type="GO" id="GO:0019005">
    <property type="term" value="C:SCF ubiquitin ligase complex"/>
    <property type="evidence" value="ECO:0007669"/>
    <property type="project" value="TreeGrafter"/>
</dbReference>
<dbReference type="SUPFAM" id="SSF52047">
    <property type="entry name" value="RNI-like"/>
    <property type="match status" value="1"/>
</dbReference>
<protein>
    <recommendedName>
        <fullName evidence="4">Leucine rich repeat family protein</fullName>
    </recommendedName>
</protein>
<dbReference type="PANTHER" id="PTHR13318">
    <property type="entry name" value="PARTNER OF PAIRED, ISOFORM B-RELATED"/>
    <property type="match status" value="1"/>
</dbReference>
<feature type="compositionally biased region" description="Basic and acidic residues" evidence="1">
    <location>
        <begin position="198"/>
        <end position="207"/>
    </location>
</feature>
<dbReference type="OrthoDB" id="550575at2759"/>
<feature type="compositionally biased region" description="Basic residues" evidence="1">
    <location>
        <begin position="677"/>
        <end position="691"/>
    </location>
</feature>
<keyword evidence="3" id="KW-1185">Reference proteome</keyword>
<evidence type="ECO:0000313" key="2">
    <source>
        <dbReference type="EMBL" id="CDW83748.1"/>
    </source>
</evidence>
<feature type="region of interest" description="Disordered" evidence="1">
    <location>
        <begin position="1"/>
        <end position="22"/>
    </location>
</feature>
<dbReference type="Gene3D" id="3.80.10.10">
    <property type="entry name" value="Ribonuclease Inhibitor"/>
    <property type="match status" value="2"/>
</dbReference>
<dbReference type="SMART" id="SM00367">
    <property type="entry name" value="LRR_CC"/>
    <property type="match status" value="6"/>
</dbReference>
<proteinExistence type="predicted"/>
<gene>
    <name evidence="2" type="primary">Contig7637.g8155</name>
    <name evidence="2" type="ORF">STYLEM_12797</name>
</gene>
<sequence>MTQASNLYGTNQGGGGMNDVGQRRPLAMQKRQNQNYQKYMDKMNEALNKNIEKNIFPYWRNHQSLKGWCSMNYPSILTNPTIRRPQPQPDYEKYKFSNQERPISAPNIKVQRPFSTKTFGGQFFQSKGLLHGNQSIDKISYLGSIHSGNGGLQLGQNLHAGRSVANLSQVEGSAIGTVEKIVASLPQPKRPGTTKQPAKKEGEGGVTMTDKKQTTMSALQVIPEKKIPQNETNESALKQTTSWANYQQIQKKLSVGTVTTTKYQERTQIFDQLNDKAREYSSILPQQNYFGQTPDPMKDPYNRRKVKQLNDISFEESEDEDEFEDVKNLKRLPRTVITEESLKQYLGSETEKVNLEHHYWLKDNFIDKIGRMAPNLRELCIRRLKISNRAFSEIVMNLRKLENIDISDCPNIHYSGMHILLDNNKCLKQIQTSNNPMAINDDVVAKIAGYENLTFLDICHATNVTDHGLLGFRDKILPISQLFISGLISATSVGINDIINCCKETLKILEAALMNQDSLQGAFCQSLAFAFHLEELDLTGDINIGDESIAQLAKGDIKLESGQSQVIGLQKLKILKFSGIARLSDHTLIKVCNNSHVLEHIELTKCEGLTEYSIDHIIKNTTTLKFIDLNNIPAITPQVLEQLKQIKPDLLIRRYLYQVVDPKDNQLRVPRRLAGDKKKKKKKGGGKKKKK</sequence>
<dbReference type="InterPro" id="IPR006553">
    <property type="entry name" value="Leu-rich_rpt_Cys-con_subtyp"/>
</dbReference>
<feature type="region of interest" description="Disordered" evidence="1">
    <location>
        <begin position="668"/>
        <end position="691"/>
    </location>
</feature>
<dbReference type="OMA" id="VNISFCN"/>
<evidence type="ECO:0000256" key="1">
    <source>
        <dbReference type="SAM" id="MobiDB-lite"/>
    </source>
</evidence>
<reference evidence="2 3" key="1">
    <citation type="submission" date="2014-06" db="EMBL/GenBank/DDBJ databases">
        <authorList>
            <person name="Swart Estienne"/>
        </authorList>
    </citation>
    <scope>NUCLEOTIDE SEQUENCE [LARGE SCALE GENOMIC DNA]</scope>
    <source>
        <strain evidence="2 3">130c</strain>
    </source>
</reference>
<dbReference type="Proteomes" id="UP000039865">
    <property type="component" value="Unassembled WGS sequence"/>
</dbReference>
<feature type="region of interest" description="Disordered" evidence="1">
    <location>
        <begin position="186"/>
        <end position="207"/>
    </location>
</feature>
<evidence type="ECO:0008006" key="4">
    <source>
        <dbReference type="Google" id="ProtNLM"/>
    </source>
</evidence>
<dbReference type="InterPro" id="IPR032675">
    <property type="entry name" value="LRR_dom_sf"/>
</dbReference>
<dbReference type="EMBL" id="CCKQ01012139">
    <property type="protein sequence ID" value="CDW83748.1"/>
    <property type="molecule type" value="Genomic_DNA"/>
</dbReference>
<feature type="compositionally biased region" description="Polar residues" evidence="1">
    <location>
        <begin position="1"/>
        <end position="10"/>
    </location>
</feature>
<dbReference type="GO" id="GO:0031146">
    <property type="term" value="P:SCF-dependent proteasomal ubiquitin-dependent protein catabolic process"/>
    <property type="evidence" value="ECO:0007669"/>
    <property type="project" value="TreeGrafter"/>
</dbReference>
<evidence type="ECO:0000313" key="3">
    <source>
        <dbReference type="Proteomes" id="UP000039865"/>
    </source>
</evidence>
<organism evidence="2 3">
    <name type="scientific">Stylonychia lemnae</name>
    <name type="common">Ciliate</name>
    <dbReference type="NCBI Taxonomy" id="5949"/>
    <lineage>
        <taxon>Eukaryota</taxon>
        <taxon>Sar</taxon>
        <taxon>Alveolata</taxon>
        <taxon>Ciliophora</taxon>
        <taxon>Intramacronucleata</taxon>
        <taxon>Spirotrichea</taxon>
        <taxon>Stichotrichia</taxon>
        <taxon>Sporadotrichida</taxon>
        <taxon>Oxytrichidae</taxon>
        <taxon>Stylonychinae</taxon>
        <taxon>Stylonychia</taxon>
    </lineage>
</organism>
<dbReference type="InParanoid" id="A0A078AS79"/>
<name>A0A078AS79_STYLE</name>
<accession>A0A078AS79</accession>
<dbReference type="AlphaFoldDB" id="A0A078AS79"/>